<dbReference type="Pfam" id="PF13155">
    <property type="entry name" value="Toprim_2"/>
    <property type="match status" value="1"/>
</dbReference>
<protein>
    <submittedName>
        <fullName evidence="1">5S rRNA maturation endonuclease (Ribonuclease M5)</fullName>
    </submittedName>
</protein>
<evidence type="ECO:0000313" key="2">
    <source>
        <dbReference type="Proteomes" id="UP001549104"/>
    </source>
</evidence>
<reference evidence="1 2" key="1">
    <citation type="submission" date="2024-06" db="EMBL/GenBank/DDBJ databases">
        <title>Sorghum-associated microbial communities from plants grown in Nebraska, USA.</title>
        <authorList>
            <person name="Schachtman D."/>
        </authorList>
    </citation>
    <scope>NUCLEOTIDE SEQUENCE [LARGE SCALE GENOMIC DNA]</scope>
    <source>
        <strain evidence="1 2">1288</strain>
    </source>
</reference>
<comment type="caution">
    <text evidence="1">The sequence shown here is derived from an EMBL/GenBank/DDBJ whole genome shotgun (WGS) entry which is preliminary data.</text>
</comment>
<dbReference type="Gene3D" id="3.40.1360.10">
    <property type="match status" value="1"/>
</dbReference>
<name>A0ABV2KC47_SPOPS</name>
<keyword evidence="1" id="KW-0255">Endonuclease</keyword>
<dbReference type="Proteomes" id="UP001549104">
    <property type="component" value="Unassembled WGS sequence"/>
</dbReference>
<keyword evidence="1" id="KW-0378">Hydrolase</keyword>
<evidence type="ECO:0000313" key="1">
    <source>
        <dbReference type="EMBL" id="MET3658472.1"/>
    </source>
</evidence>
<dbReference type="GO" id="GO:0004519">
    <property type="term" value="F:endonuclease activity"/>
    <property type="evidence" value="ECO:0007669"/>
    <property type="project" value="UniProtKB-KW"/>
</dbReference>
<dbReference type="RefSeq" id="WP_354314110.1">
    <property type="nucleotide sequence ID" value="NZ_JBEPME010000005.1"/>
</dbReference>
<proteinExistence type="predicted"/>
<gene>
    <name evidence="1" type="ORF">ABIC55_003589</name>
</gene>
<organism evidence="1 2">
    <name type="scientific">Sporosarcina psychrophila</name>
    <name type="common">Bacillus psychrophilus</name>
    <dbReference type="NCBI Taxonomy" id="1476"/>
    <lineage>
        <taxon>Bacteria</taxon>
        <taxon>Bacillati</taxon>
        <taxon>Bacillota</taxon>
        <taxon>Bacilli</taxon>
        <taxon>Bacillales</taxon>
        <taxon>Caryophanaceae</taxon>
        <taxon>Sporosarcina</taxon>
    </lineage>
</organism>
<dbReference type="SUPFAM" id="SSF56731">
    <property type="entry name" value="DNA primase core"/>
    <property type="match status" value="1"/>
</dbReference>
<accession>A0ABV2KC47</accession>
<keyword evidence="1" id="KW-0540">Nuclease</keyword>
<sequence>MPIIRIGPHEVDIDITAELEGYDWGYNARWSADKLIADSPFRHDSTPSFYVNLTGDYAGVFGDSGAVDDDYVSGGIVKLLAYLRGEGEAETADYLLSEYGRLYTDAEDIRLPALNIRKRTKYRTLAPDIVTQATSPYLLTRGISPEAQRQYGVGYGATLAGYTAMPWYSPDGRLANVKYRSTTGKRFFYEKGATPIRQLVYGLNVVNANRSEMAVINEAEIDVQSWAVAGVPAIACGGSSISHEQIDAIKRSSIRKLLLGGDNDAAGQRLNAEVKRLLSGYVELYDVDYGRHNDANDILESQGTDGLRQLSNFTVTKLRDNGLHFRNLPVILS</sequence>
<dbReference type="EMBL" id="JBEPME010000005">
    <property type="protein sequence ID" value="MET3658472.1"/>
    <property type="molecule type" value="Genomic_DNA"/>
</dbReference>
<keyword evidence="2" id="KW-1185">Reference proteome</keyword>